<evidence type="ECO:0000313" key="8">
    <source>
        <dbReference type="EMBL" id="KUO22613.1"/>
    </source>
</evidence>
<feature type="transmembrane region" description="Helical" evidence="7">
    <location>
        <begin position="46"/>
        <end position="70"/>
    </location>
</feature>
<keyword evidence="3 7" id="KW-1133">Transmembrane helix</keyword>
<keyword evidence="9" id="KW-1185">Reference proteome</keyword>
<dbReference type="PANTHER" id="PTHR21624">
    <property type="entry name" value="STEROL DESATURASE-RELATED PROTEIN"/>
    <property type="match status" value="1"/>
</dbReference>
<name>A0A101V512_9ACTN</name>
<feature type="region of interest" description="Disordered" evidence="6">
    <location>
        <begin position="112"/>
        <end position="152"/>
    </location>
</feature>
<dbReference type="EMBL" id="LMXB01000013">
    <property type="protein sequence ID" value="KUO22613.1"/>
    <property type="molecule type" value="Genomic_DNA"/>
</dbReference>
<feature type="transmembrane region" description="Helical" evidence="7">
    <location>
        <begin position="7"/>
        <end position="26"/>
    </location>
</feature>
<dbReference type="GO" id="GO:0006643">
    <property type="term" value="P:membrane lipid metabolic process"/>
    <property type="evidence" value="ECO:0007669"/>
    <property type="project" value="TreeGrafter"/>
</dbReference>
<dbReference type="RefSeq" id="WP_067015881.1">
    <property type="nucleotide sequence ID" value="NZ_KQ949075.1"/>
</dbReference>
<dbReference type="GO" id="GO:0016020">
    <property type="term" value="C:membrane"/>
    <property type="evidence" value="ECO:0007669"/>
    <property type="project" value="GOC"/>
</dbReference>
<dbReference type="OrthoDB" id="9770329at2"/>
<evidence type="ECO:0000256" key="7">
    <source>
        <dbReference type="SAM" id="Phobius"/>
    </source>
</evidence>
<evidence type="ECO:0000256" key="3">
    <source>
        <dbReference type="ARBA" id="ARBA00022989"/>
    </source>
</evidence>
<evidence type="ECO:0000256" key="6">
    <source>
        <dbReference type="SAM" id="MobiDB-lite"/>
    </source>
</evidence>
<evidence type="ECO:0000256" key="1">
    <source>
        <dbReference type="ARBA" id="ARBA00004127"/>
    </source>
</evidence>
<dbReference type="STRING" id="909626.AQJ91_03120"/>
<reference evidence="8 9" key="1">
    <citation type="submission" date="2015-10" db="EMBL/GenBank/DDBJ databases">
        <title>Draft genome sequence of Streptomyces sp. RV15, isolated from a marine sponge.</title>
        <authorList>
            <person name="Ruckert C."/>
            <person name="Abdelmohsen U.R."/>
            <person name="Winkler A."/>
            <person name="Hentschel U."/>
            <person name="Kalinowski J."/>
            <person name="Kampfer P."/>
            <person name="Glaeser S."/>
        </authorList>
    </citation>
    <scope>NUCLEOTIDE SEQUENCE [LARGE SCALE GENOMIC DNA]</scope>
    <source>
        <strain evidence="8 9">RV15</strain>
    </source>
</reference>
<organism evidence="8 9">
    <name type="scientific">Streptomyces dysideae</name>
    <dbReference type="NCBI Taxonomy" id="909626"/>
    <lineage>
        <taxon>Bacteria</taxon>
        <taxon>Bacillati</taxon>
        <taxon>Actinomycetota</taxon>
        <taxon>Actinomycetes</taxon>
        <taxon>Kitasatosporales</taxon>
        <taxon>Streptomycetaceae</taxon>
        <taxon>Streptomyces</taxon>
    </lineage>
</organism>
<dbReference type="GO" id="GO:0012505">
    <property type="term" value="C:endomembrane system"/>
    <property type="evidence" value="ECO:0007669"/>
    <property type="project" value="UniProtKB-SubCell"/>
</dbReference>
<dbReference type="GO" id="GO:0050479">
    <property type="term" value="F:glyceryl-ether monooxygenase activity"/>
    <property type="evidence" value="ECO:0007669"/>
    <property type="project" value="TreeGrafter"/>
</dbReference>
<evidence type="ECO:0000256" key="2">
    <source>
        <dbReference type="ARBA" id="ARBA00022692"/>
    </source>
</evidence>
<dbReference type="Proteomes" id="UP000053260">
    <property type="component" value="Unassembled WGS sequence"/>
</dbReference>
<keyword evidence="5 7" id="KW-0472">Membrane</keyword>
<accession>A0A101V512</accession>
<dbReference type="AlphaFoldDB" id="A0A101V512"/>
<keyword evidence="4" id="KW-0560">Oxidoreductase</keyword>
<evidence type="ECO:0000256" key="4">
    <source>
        <dbReference type="ARBA" id="ARBA00023002"/>
    </source>
</evidence>
<gene>
    <name evidence="8" type="ORF">AQJ91_03120</name>
</gene>
<proteinExistence type="predicted"/>
<dbReference type="InterPro" id="IPR051689">
    <property type="entry name" value="Sterol_desaturase/TMEM195"/>
</dbReference>
<sequence>MPNLPDVVLWSIPAFVLLTVIEMISVRLHPDEEAAGYETKDAATSIGMGLGSLFFDFLWKIPIVAIYTAVHELTPLRVPVLWWTVPLMLLGQDFLRCRASRNLSACGSLTTAVRVPDSPRPPGGWSPDGRDPSNSPERSRGESPALVRERTPTVLDPRITAGSHRHQQLANTPPVPLGVGGASQGGYLDRNFGGILIVWDRLFGSFVAETERPVYGLTKNINTYNPIKVATHEYVNIVKDLRAARGWRERAGRVFRGPGWKPAAAPEAAEEIMTA</sequence>
<comment type="subcellular location">
    <subcellularLocation>
        <location evidence="1">Endomembrane system</location>
        <topology evidence="1">Multi-pass membrane protein</topology>
    </subcellularLocation>
</comment>
<keyword evidence="2 7" id="KW-0812">Transmembrane</keyword>
<comment type="caution">
    <text evidence="8">The sequence shown here is derived from an EMBL/GenBank/DDBJ whole genome shotgun (WGS) entry which is preliminary data.</text>
</comment>
<dbReference type="PANTHER" id="PTHR21624:SF1">
    <property type="entry name" value="ALKYLGLYCEROL MONOOXYGENASE"/>
    <property type="match status" value="1"/>
</dbReference>
<evidence type="ECO:0000313" key="9">
    <source>
        <dbReference type="Proteomes" id="UP000053260"/>
    </source>
</evidence>
<evidence type="ECO:0000256" key="5">
    <source>
        <dbReference type="ARBA" id="ARBA00023136"/>
    </source>
</evidence>
<feature type="compositionally biased region" description="Basic and acidic residues" evidence="6">
    <location>
        <begin position="137"/>
        <end position="151"/>
    </location>
</feature>
<protein>
    <submittedName>
        <fullName evidence="8">C-5 sterol desaturase</fullName>
    </submittedName>
</protein>